<evidence type="ECO:0000313" key="3">
    <source>
        <dbReference type="Proteomes" id="UP000228380"/>
    </source>
</evidence>
<dbReference type="KEGG" id="pda:103716262"/>
<protein>
    <submittedName>
        <fullName evidence="4">BAG family molecular chaperone regulator 1-like isoform X1</fullName>
    </submittedName>
</protein>
<dbReference type="GeneID" id="103716262"/>
<evidence type="ECO:0000256" key="1">
    <source>
        <dbReference type="ARBA" id="ARBA00023186"/>
    </source>
</evidence>
<dbReference type="Gene3D" id="3.10.20.90">
    <property type="entry name" value="Phosphatidylinositol 3-kinase Catalytic Subunit, Chain A, domain 1"/>
    <property type="match status" value="1"/>
</dbReference>
<keyword evidence="3" id="KW-1185">Reference proteome</keyword>
<dbReference type="InterPro" id="IPR029071">
    <property type="entry name" value="Ubiquitin-like_domsf"/>
</dbReference>
<dbReference type="InterPro" id="IPR039773">
    <property type="entry name" value="BAG_chaperone_regulator"/>
</dbReference>
<dbReference type="InterPro" id="IPR003103">
    <property type="entry name" value="BAG_domain"/>
</dbReference>
<proteinExistence type="predicted"/>
<feature type="domain" description="Ubiquitin-like" evidence="2">
    <location>
        <begin position="45"/>
        <end position="115"/>
    </location>
</feature>
<accession>A0A8B7CML2</accession>
<gene>
    <name evidence="4" type="primary">LOC103716262</name>
</gene>
<dbReference type="RefSeq" id="XP_008802415.1">
    <property type="nucleotide sequence ID" value="XM_008804193.4"/>
</dbReference>
<dbReference type="Proteomes" id="UP000228380">
    <property type="component" value="Unplaced"/>
</dbReference>
<dbReference type="OrthoDB" id="417450at2759"/>
<dbReference type="PANTHER" id="PTHR12329:SF17">
    <property type="entry name" value="OS04G0619900 PROTEIN"/>
    <property type="match status" value="1"/>
</dbReference>
<dbReference type="SMART" id="SM00213">
    <property type="entry name" value="UBQ"/>
    <property type="match status" value="1"/>
</dbReference>
<dbReference type="PANTHER" id="PTHR12329">
    <property type="entry name" value="BCL2-ASSOCIATED ATHANOGENE"/>
    <property type="match status" value="1"/>
</dbReference>
<evidence type="ECO:0000259" key="2">
    <source>
        <dbReference type="PROSITE" id="PS50053"/>
    </source>
</evidence>
<dbReference type="SUPFAM" id="SSF63491">
    <property type="entry name" value="BAG domain"/>
    <property type="match status" value="1"/>
</dbReference>
<dbReference type="AlphaFoldDB" id="A0A8B7CML2"/>
<dbReference type="GO" id="GO:0051087">
    <property type="term" value="F:protein-folding chaperone binding"/>
    <property type="evidence" value="ECO:0007669"/>
    <property type="project" value="InterPro"/>
</dbReference>
<dbReference type="PROSITE" id="PS00299">
    <property type="entry name" value="UBIQUITIN_1"/>
    <property type="match status" value="1"/>
</dbReference>
<keyword evidence="1" id="KW-0143">Chaperone</keyword>
<dbReference type="Gene3D" id="1.20.58.120">
    <property type="entry name" value="BAG domain"/>
    <property type="match status" value="1"/>
</dbReference>
<sequence length="248" mass="27744">MRRTGSDGGPAAELEEAGREVEWEMRPGGMLVQKRPADPGAAAAPEVRVRISYGPARYEVSVSSLATFGELKKLLTAETGLQPGEQRLMYRGKERRDGEYLDLCGVKNLSKMVLVQDPTSLERRYVEMRRNARIHSAQRTISDVSLEVDKLADQVTAIEKSISNGNKVAEVQITTLIELLMRQAVKLDCIPTEGDASSQKNLQAKRVQKCVEILDVLKISNARLNPVVITTKWEIFDPPTTTRWEFFD</sequence>
<dbReference type="Pfam" id="PF00240">
    <property type="entry name" value="ubiquitin"/>
    <property type="match status" value="1"/>
</dbReference>
<organism evidence="3 4">
    <name type="scientific">Phoenix dactylifera</name>
    <name type="common">Date palm</name>
    <dbReference type="NCBI Taxonomy" id="42345"/>
    <lineage>
        <taxon>Eukaryota</taxon>
        <taxon>Viridiplantae</taxon>
        <taxon>Streptophyta</taxon>
        <taxon>Embryophyta</taxon>
        <taxon>Tracheophyta</taxon>
        <taxon>Spermatophyta</taxon>
        <taxon>Magnoliopsida</taxon>
        <taxon>Liliopsida</taxon>
        <taxon>Arecaceae</taxon>
        <taxon>Coryphoideae</taxon>
        <taxon>Phoeniceae</taxon>
        <taxon>Phoenix</taxon>
    </lineage>
</organism>
<dbReference type="InterPro" id="IPR036533">
    <property type="entry name" value="BAG_dom_sf"/>
</dbReference>
<reference evidence="4" key="1">
    <citation type="submission" date="2025-08" db="UniProtKB">
        <authorList>
            <consortium name="RefSeq"/>
        </authorList>
    </citation>
    <scope>IDENTIFICATION</scope>
    <source>
        <tissue evidence="4">Young leaves</tissue>
    </source>
</reference>
<dbReference type="Pfam" id="PF02179">
    <property type="entry name" value="BAG"/>
    <property type="match status" value="1"/>
</dbReference>
<dbReference type="SUPFAM" id="SSF54236">
    <property type="entry name" value="Ubiquitin-like"/>
    <property type="match status" value="1"/>
</dbReference>
<name>A0A8B7CML2_PHODC</name>
<dbReference type="InterPro" id="IPR000626">
    <property type="entry name" value="Ubiquitin-like_dom"/>
</dbReference>
<dbReference type="InterPro" id="IPR019954">
    <property type="entry name" value="Ubiquitin_CS"/>
</dbReference>
<evidence type="ECO:0000313" key="4">
    <source>
        <dbReference type="RefSeq" id="XP_008802415.1"/>
    </source>
</evidence>
<dbReference type="PROSITE" id="PS50053">
    <property type="entry name" value="UBIQUITIN_2"/>
    <property type="match status" value="1"/>
</dbReference>